<proteinExistence type="predicted"/>
<keyword evidence="3" id="KW-1185">Reference proteome</keyword>
<keyword evidence="1" id="KW-1133">Transmembrane helix</keyword>
<reference evidence="2" key="1">
    <citation type="submission" date="2021-01" db="EMBL/GenBank/DDBJ databases">
        <title>Modified the classification status of verrucomicrobia.</title>
        <authorList>
            <person name="Feng X."/>
        </authorList>
    </citation>
    <scope>NUCLEOTIDE SEQUENCE</scope>
    <source>
        <strain evidence="2">5K15</strain>
    </source>
</reference>
<feature type="transmembrane region" description="Helical" evidence="1">
    <location>
        <begin position="12"/>
        <end position="33"/>
    </location>
</feature>
<name>A0AAE2VCK6_9BACT</name>
<evidence type="ECO:0000256" key="1">
    <source>
        <dbReference type="SAM" id="Phobius"/>
    </source>
</evidence>
<dbReference type="AlphaFoldDB" id="A0AAE2VCK6"/>
<dbReference type="EMBL" id="JAENIG010000008">
    <property type="protein sequence ID" value="MBK1855765.1"/>
    <property type="molecule type" value="Genomic_DNA"/>
</dbReference>
<keyword evidence="1" id="KW-0812">Transmembrane</keyword>
<protein>
    <submittedName>
        <fullName evidence="2">Uncharacterized protein</fullName>
    </submittedName>
</protein>
<evidence type="ECO:0000313" key="3">
    <source>
        <dbReference type="Proteomes" id="UP000634206"/>
    </source>
</evidence>
<comment type="caution">
    <text evidence="2">The sequence shown here is derived from an EMBL/GenBank/DDBJ whole genome shotgun (WGS) entry which is preliminary data.</text>
</comment>
<sequence length="125" mass="13858">MTLTPRVSQLTSFRFFLNCFIVIAVCLCSAGELEAQKGGKKKKPATNVITSINKETTEFVVNRKTYIASDRVVIKIDNKKAEFSDLKVGMTTIVASRVANYGKKVGTNTYEALRISAMTSKKKKK</sequence>
<dbReference type="RefSeq" id="WP_309490377.1">
    <property type="nucleotide sequence ID" value="NZ_JAENIG010000008.1"/>
</dbReference>
<dbReference type="Proteomes" id="UP000634206">
    <property type="component" value="Unassembled WGS sequence"/>
</dbReference>
<keyword evidence="1" id="KW-0472">Membrane</keyword>
<evidence type="ECO:0000313" key="2">
    <source>
        <dbReference type="EMBL" id="MBK1855765.1"/>
    </source>
</evidence>
<organism evidence="2 3">
    <name type="scientific">Oceaniferula flava</name>
    <dbReference type="NCBI Taxonomy" id="2800421"/>
    <lineage>
        <taxon>Bacteria</taxon>
        <taxon>Pseudomonadati</taxon>
        <taxon>Verrucomicrobiota</taxon>
        <taxon>Verrucomicrobiia</taxon>
        <taxon>Verrucomicrobiales</taxon>
        <taxon>Verrucomicrobiaceae</taxon>
        <taxon>Oceaniferula</taxon>
    </lineage>
</organism>
<gene>
    <name evidence="2" type="ORF">JIN83_12400</name>
</gene>
<accession>A0AAE2VCK6</accession>